<feature type="binding site" evidence="7">
    <location>
        <position position="360"/>
    </location>
    <ligand>
        <name>Zn(2+)</name>
        <dbReference type="ChEBI" id="CHEBI:29105"/>
        <note>catalytic</note>
    </ligand>
</feature>
<evidence type="ECO:0000259" key="11">
    <source>
        <dbReference type="Pfam" id="PF16491"/>
    </source>
</evidence>
<dbReference type="InterPro" id="IPR027057">
    <property type="entry name" value="CAXX_Prtase_1"/>
</dbReference>
<evidence type="ECO:0000256" key="7">
    <source>
        <dbReference type="PIRSR" id="PIRSR627057-2"/>
    </source>
</evidence>
<protein>
    <submittedName>
        <fullName evidence="12">Protease HtpX</fullName>
        <ecNumber evidence="12">3.4.24.-</ecNumber>
    </submittedName>
</protein>
<dbReference type="Pfam" id="PF01435">
    <property type="entry name" value="Peptidase_M48"/>
    <property type="match status" value="1"/>
</dbReference>
<dbReference type="GO" id="GO:0046872">
    <property type="term" value="F:metal ion binding"/>
    <property type="evidence" value="ECO:0007669"/>
    <property type="project" value="UniProtKB-KW"/>
</dbReference>
<feature type="transmembrane region" description="Helical" evidence="9">
    <location>
        <begin position="152"/>
        <end position="172"/>
    </location>
</feature>
<evidence type="ECO:0000313" key="13">
    <source>
        <dbReference type="Proteomes" id="UP000693672"/>
    </source>
</evidence>
<evidence type="ECO:0000256" key="9">
    <source>
        <dbReference type="SAM" id="Phobius"/>
    </source>
</evidence>
<keyword evidence="3 8" id="KW-0378">Hydrolase</keyword>
<comment type="cofactor">
    <cofactor evidence="7 8">
        <name>Zn(2+)</name>
        <dbReference type="ChEBI" id="CHEBI:29105"/>
    </cofactor>
    <text evidence="7 8">Binds 1 zinc ion per subunit.</text>
</comment>
<feature type="transmembrane region" description="Helical" evidence="9">
    <location>
        <begin position="292"/>
        <end position="313"/>
    </location>
</feature>
<dbReference type="CDD" id="cd07343">
    <property type="entry name" value="M48A_Zmpste24p_like"/>
    <property type="match status" value="1"/>
</dbReference>
<comment type="similarity">
    <text evidence="8">Belongs to the peptidase M48 family.</text>
</comment>
<dbReference type="FunFam" id="3.30.2010.10:FF:000010">
    <property type="entry name" value="M48 family peptidase"/>
    <property type="match status" value="1"/>
</dbReference>
<keyword evidence="9" id="KW-0812">Transmembrane</keyword>
<feature type="domain" description="Peptidase M48" evidence="10">
    <location>
        <begin position="212"/>
        <end position="416"/>
    </location>
</feature>
<feature type="active site" evidence="6">
    <location>
        <position position="281"/>
    </location>
</feature>
<dbReference type="GO" id="GO:0071586">
    <property type="term" value="P:CAAX-box protein processing"/>
    <property type="evidence" value="ECO:0007669"/>
    <property type="project" value="InterPro"/>
</dbReference>
<keyword evidence="1 8" id="KW-0645">Protease</keyword>
<evidence type="ECO:0000256" key="3">
    <source>
        <dbReference type="ARBA" id="ARBA00022801"/>
    </source>
</evidence>
<evidence type="ECO:0000256" key="5">
    <source>
        <dbReference type="ARBA" id="ARBA00023049"/>
    </source>
</evidence>
<dbReference type="InterPro" id="IPR001915">
    <property type="entry name" value="Peptidase_M48"/>
</dbReference>
<evidence type="ECO:0000256" key="6">
    <source>
        <dbReference type="PIRSR" id="PIRSR627057-1"/>
    </source>
</evidence>
<keyword evidence="9" id="KW-0472">Membrane</keyword>
<feature type="transmembrane region" description="Helical" evidence="9">
    <location>
        <begin position="179"/>
        <end position="201"/>
    </location>
</feature>
<sequence>MSEAQRKFVRLFFIVFAVYAALIALYVCLFPSGGVPSMYRGTAADPATYLSAEQLQHSRTLTAARNWIFFVSYPWEWAVYLVLLLTGLAGRWQERLERNIRPAALRFPLYVLLINLAVFIAFLPLRIASYSLSRSYGLSTQTIGSWLRDKAVSFGVNYLIMMLVAAIAFWFIRRGGRWWVKLWLLSVPFTLFMTYIQPVVIDPLYNEFTRLSDPKLERHILDLAAKADIPADRVYEVDMSQKTNELNAYVNGIGSSLRIVLWDTTLRQLTEPEILLIMAHEMGHYVMHHLEWSTAGAVASSFFLMWIGSWIYGVVQRRWGRSMGIAHTGSMAGFPLVLLILSVLTFVSLPAANAVSRQAEHAADMYAFELIGNSDSAVTMYQKLAVSSLSDANPSLLVKVFRSTHPSIMERIIDAQSYRSGRQ</sequence>
<evidence type="ECO:0000256" key="1">
    <source>
        <dbReference type="ARBA" id="ARBA00022670"/>
    </source>
</evidence>
<feature type="active site" description="Proton donor" evidence="6">
    <location>
        <position position="364"/>
    </location>
</feature>
<accession>A0A916K647</accession>
<evidence type="ECO:0000313" key="12">
    <source>
        <dbReference type="EMBL" id="CAG7637499.1"/>
    </source>
</evidence>
<evidence type="ECO:0000256" key="2">
    <source>
        <dbReference type="ARBA" id="ARBA00022723"/>
    </source>
</evidence>
<dbReference type="AlphaFoldDB" id="A0A916K647"/>
<evidence type="ECO:0000256" key="4">
    <source>
        <dbReference type="ARBA" id="ARBA00022833"/>
    </source>
</evidence>
<proteinExistence type="inferred from homology"/>
<comment type="caution">
    <text evidence="12">The sequence shown here is derived from an EMBL/GenBank/DDBJ whole genome shotgun (WGS) entry which is preliminary data.</text>
</comment>
<dbReference type="RefSeq" id="WP_218093590.1">
    <property type="nucleotide sequence ID" value="NZ_CAJVAS010000018.1"/>
</dbReference>
<keyword evidence="9" id="KW-1133">Transmembrane helix</keyword>
<feature type="transmembrane region" description="Helical" evidence="9">
    <location>
        <begin position="67"/>
        <end position="88"/>
    </location>
</feature>
<feature type="transmembrane region" description="Helical" evidence="9">
    <location>
        <begin position="12"/>
        <end position="32"/>
    </location>
</feature>
<feature type="binding site" evidence="7">
    <location>
        <position position="284"/>
    </location>
    <ligand>
        <name>Zn(2+)</name>
        <dbReference type="ChEBI" id="CHEBI:29105"/>
        <note>catalytic</note>
    </ligand>
</feature>
<evidence type="ECO:0000256" key="8">
    <source>
        <dbReference type="RuleBase" id="RU003983"/>
    </source>
</evidence>
<keyword evidence="2 7" id="KW-0479">Metal-binding</keyword>
<dbReference type="PANTHER" id="PTHR10120">
    <property type="entry name" value="CAAX PRENYL PROTEASE 1"/>
    <property type="match status" value="1"/>
</dbReference>
<feature type="binding site" evidence="7">
    <location>
        <position position="280"/>
    </location>
    <ligand>
        <name>Zn(2+)</name>
        <dbReference type="ChEBI" id="CHEBI:29105"/>
        <note>catalytic</note>
    </ligand>
</feature>
<dbReference type="EMBL" id="CAJVAS010000018">
    <property type="protein sequence ID" value="CAG7637499.1"/>
    <property type="molecule type" value="Genomic_DNA"/>
</dbReference>
<evidence type="ECO:0000259" key="10">
    <source>
        <dbReference type="Pfam" id="PF01435"/>
    </source>
</evidence>
<dbReference type="Pfam" id="PF16491">
    <property type="entry name" value="Peptidase_M48_N"/>
    <property type="match status" value="1"/>
</dbReference>
<organism evidence="12 13">
    <name type="scientific">Paenibacillus solanacearum</name>
    <dbReference type="NCBI Taxonomy" id="2048548"/>
    <lineage>
        <taxon>Bacteria</taxon>
        <taxon>Bacillati</taxon>
        <taxon>Bacillota</taxon>
        <taxon>Bacilli</taxon>
        <taxon>Bacillales</taxon>
        <taxon>Paenibacillaceae</taxon>
        <taxon>Paenibacillus</taxon>
    </lineage>
</organism>
<feature type="transmembrane region" description="Helical" evidence="9">
    <location>
        <begin position="325"/>
        <end position="349"/>
    </location>
</feature>
<dbReference type="Proteomes" id="UP000693672">
    <property type="component" value="Unassembled WGS sequence"/>
</dbReference>
<feature type="transmembrane region" description="Helical" evidence="9">
    <location>
        <begin position="109"/>
        <end position="132"/>
    </location>
</feature>
<dbReference type="InterPro" id="IPR032456">
    <property type="entry name" value="Peptidase_M48_N"/>
</dbReference>
<feature type="domain" description="CAAX prenyl protease 1 N-terminal" evidence="11">
    <location>
        <begin position="47"/>
        <end position="206"/>
    </location>
</feature>
<dbReference type="GO" id="GO:0004222">
    <property type="term" value="F:metalloendopeptidase activity"/>
    <property type="evidence" value="ECO:0007669"/>
    <property type="project" value="InterPro"/>
</dbReference>
<gene>
    <name evidence="12" type="primary">htpX_1</name>
    <name evidence="12" type="ORF">PAESOLCIP111_03849</name>
</gene>
<reference evidence="12" key="1">
    <citation type="submission" date="2021-06" db="EMBL/GenBank/DDBJ databases">
        <authorList>
            <person name="Criscuolo A."/>
        </authorList>
    </citation>
    <scope>NUCLEOTIDE SEQUENCE</scope>
    <source>
        <strain evidence="12">CIP111600</strain>
    </source>
</reference>
<keyword evidence="13" id="KW-1185">Reference proteome</keyword>
<keyword evidence="5 8" id="KW-0482">Metalloprotease</keyword>
<name>A0A916K647_9BACL</name>
<dbReference type="EC" id="3.4.24.-" evidence="12"/>
<keyword evidence="4 7" id="KW-0862">Zinc</keyword>